<proteinExistence type="predicted"/>
<evidence type="ECO:0000259" key="1">
    <source>
        <dbReference type="PROSITE" id="PS50195"/>
    </source>
</evidence>
<dbReference type="InterPro" id="IPR001683">
    <property type="entry name" value="PX_dom"/>
</dbReference>
<evidence type="ECO:0000313" key="2">
    <source>
        <dbReference type="EMBL" id="KAG7339142.1"/>
    </source>
</evidence>
<protein>
    <submittedName>
        <fullName evidence="3">PX domain containing protein</fullName>
    </submittedName>
</protein>
<dbReference type="CDD" id="cd06093">
    <property type="entry name" value="PX_domain"/>
    <property type="match status" value="1"/>
</dbReference>
<organism evidence="3 4">
    <name type="scientific">Nitzschia inconspicua</name>
    <dbReference type="NCBI Taxonomy" id="303405"/>
    <lineage>
        <taxon>Eukaryota</taxon>
        <taxon>Sar</taxon>
        <taxon>Stramenopiles</taxon>
        <taxon>Ochrophyta</taxon>
        <taxon>Bacillariophyta</taxon>
        <taxon>Bacillariophyceae</taxon>
        <taxon>Bacillariophycidae</taxon>
        <taxon>Bacillariales</taxon>
        <taxon>Bacillariaceae</taxon>
        <taxon>Nitzschia</taxon>
    </lineage>
</organism>
<reference evidence="3" key="2">
    <citation type="submission" date="2021-04" db="EMBL/GenBank/DDBJ databases">
        <authorList>
            <person name="Podell S."/>
        </authorList>
    </citation>
    <scope>NUCLEOTIDE SEQUENCE</scope>
    <source>
        <strain evidence="3">Hildebrandi</strain>
    </source>
</reference>
<evidence type="ECO:0000313" key="4">
    <source>
        <dbReference type="Proteomes" id="UP000693970"/>
    </source>
</evidence>
<evidence type="ECO:0000313" key="3">
    <source>
        <dbReference type="EMBL" id="KAG7371516.1"/>
    </source>
</evidence>
<keyword evidence="4" id="KW-1185">Reference proteome</keyword>
<comment type="caution">
    <text evidence="3">The sequence shown here is derived from an EMBL/GenBank/DDBJ whole genome shotgun (WGS) entry which is preliminary data.</text>
</comment>
<dbReference type="Pfam" id="PF00787">
    <property type="entry name" value="PX"/>
    <property type="match status" value="1"/>
</dbReference>
<name>A0A9K3Q5J6_9STRA</name>
<dbReference type="AlphaFoldDB" id="A0A9K3Q5J6"/>
<accession>A0A9K3Q5J6</accession>
<gene>
    <name evidence="3" type="ORF">IV203_020086</name>
    <name evidence="2" type="ORF">IV203_020454</name>
</gene>
<dbReference type="OrthoDB" id="5227681at2759"/>
<reference evidence="3" key="1">
    <citation type="journal article" date="2021" name="Sci. Rep.">
        <title>Diploid genomic architecture of Nitzschia inconspicua, an elite biomass production diatom.</title>
        <authorList>
            <person name="Oliver A."/>
            <person name="Podell S."/>
            <person name="Pinowska A."/>
            <person name="Traller J.C."/>
            <person name="Smith S.R."/>
            <person name="McClure R."/>
            <person name="Beliaev A."/>
            <person name="Bohutskyi P."/>
            <person name="Hill E.A."/>
            <person name="Rabines A."/>
            <person name="Zheng H."/>
            <person name="Allen L.Z."/>
            <person name="Kuo A."/>
            <person name="Grigoriev I.V."/>
            <person name="Allen A.E."/>
            <person name="Hazlebeck D."/>
            <person name="Allen E.E."/>
        </authorList>
    </citation>
    <scope>NUCLEOTIDE SEQUENCE</scope>
    <source>
        <strain evidence="3">Hildebrandi</strain>
    </source>
</reference>
<dbReference type="PROSITE" id="PS50195">
    <property type="entry name" value="PX"/>
    <property type="match status" value="1"/>
</dbReference>
<dbReference type="Proteomes" id="UP000693970">
    <property type="component" value="Unassembled WGS sequence"/>
</dbReference>
<feature type="domain" description="PX" evidence="1">
    <location>
        <begin position="59"/>
        <end position="175"/>
    </location>
</feature>
<dbReference type="GO" id="GO:0035091">
    <property type="term" value="F:phosphatidylinositol binding"/>
    <property type="evidence" value="ECO:0007669"/>
    <property type="project" value="InterPro"/>
</dbReference>
<dbReference type="EMBL" id="JAGRRH010000004">
    <property type="protein sequence ID" value="KAG7371516.1"/>
    <property type="molecule type" value="Genomic_DNA"/>
</dbReference>
<dbReference type="EMBL" id="JAGRRH010000040">
    <property type="protein sequence ID" value="KAG7339142.1"/>
    <property type="molecule type" value="Genomic_DNA"/>
</dbReference>
<sequence>MTSSSLSSNHDDGETNAVIKPLSSVPVMYLAYEDWSPRFETTFYTIRIDGYELVTTTSATATMTTTSLRNGGKTNLPAYYYKIAVFCGHHRRTVLRRYSQFEFLYKHLPMPVIQYDNEILALPPKSPCLCQPQNDAFAQNRMEQLQEFLRDVLIRRGAAQHDAVAKFLELEDLLSSS</sequence>